<organism evidence="1 2">
    <name type="scientific">Rubroshorea leprosula</name>
    <dbReference type="NCBI Taxonomy" id="152421"/>
    <lineage>
        <taxon>Eukaryota</taxon>
        <taxon>Viridiplantae</taxon>
        <taxon>Streptophyta</taxon>
        <taxon>Embryophyta</taxon>
        <taxon>Tracheophyta</taxon>
        <taxon>Spermatophyta</taxon>
        <taxon>Magnoliopsida</taxon>
        <taxon>eudicotyledons</taxon>
        <taxon>Gunneridae</taxon>
        <taxon>Pentapetalae</taxon>
        <taxon>rosids</taxon>
        <taxon>malvids</taxon>
        <taxon>Malvales</taxon>
        <taxon>Dipterocarpaceae</taxon>
        <taxon>Rubroshorea</taxon>
    </lineage>
</organism>
<accession>A0AAV5HWB1</accession>
<evidence type="ECO:0000313" key="1">
    <source>
        <dbReference type="EMBL" id="GKU89706.1"/>
    </source>
</evidence>
<dbReference type="Proteomes" id="UP001054252">
    <property type="component" value="Unassembled WGS sequence"/>
</dbReference>
<dbReference type="EMBL" id="BPVZ01000003">
    <property type="protein sequence ID" value="GKU89706.1"/>
    <property type="molecule type" value="Genomic_DNA"/>
</dbReference>
<evidence type="ECO:0000313" key="2">
    <source>
        <dbReference type="Proteomes" id="UP001054252"/>
    </source>
</evidence>
<sequence>MMTLMKLHLAGQTHMKEQDRLKLAQIGEIIEQPTWCKLCGIEFPDGRALHVTAVNESS</sequence>
<name>A0AAV5HWB1_9ROSI</name>
<protein>
    <submittedName>
        <fullName evidence="1">Uncharacterized protein</fullName>
    </submittedName>
</protein>
<keyword evidence="2" id="KW-1185">Reference proteome</keyword>
<proteinExistence type="predicted"/>
<gene>
    <name evidence="1" type="ORF">SLEP1_g3808</name>
</gene>
<comment type="caution">
    <text evidence="1">The sequence shown here is derived from an EMBL/GenBank/DDBJ whole genome shotgun (WGS) entry which is preliminary data.</text>
</comment>
<reference evidence="1 2" key="1">
    <citation type="journal article" date="2021" name="Commun. Biol.">
        <title>The genome of Shorea leprosula (Dipterocarpaceae) highlights the ecological relevance of drought in aseasonal tropical rainforests.</title>
        <authorList>
            <person name="Ng K.K.S."/>
            <person name="Kobayashi M.J."/>
            <person name="Fawcett J.A."/>
            <person name="Hatakeyama M."/>
            <person name="Paape T."/>
            <person name="Ng C.H."/>
            <person name="Ang C.C."/>
            <person name="Tnah L.H."/>
            <person name="Lee C.T."/>
            <person name="Nishiyama T."/>
            <person name="Sese J."/>
            <person name="O'Brien M.J."/>
            <person name="Copetti D."/>
            <person name="Mohd Noor M.I."/>
            <person name="Ong R.C."/>
            <person name="Putra M."/>
            <person name="Sireger I.Z."/>
            <person name="Indrioko S."/>
            <person name="Kosugi Y."/>
            <person name="Izuno A."/>
            <person name="Isagi Y."/>
            <person name="Lee S.L."/>
            <person name="Shimizu K.K."/>
        </authorList>
    </citation>
    <scope>NUCLEOTIDE SEQUENCE [LARGE SCALE GENOMIC DNA]</scope>
    <source>
        <strain evidence="1">214</strain>
    </source>
</reference>
<dbReference type="AlphaFoldDB" id="A0AAV5HWB1"/>